<sequence>MRLLDHVSKSGSAKEECNVRMAAVDQGTQQNGRTERLSERLSQHRVRRYLPSNVPLVWEAFSIVGRSPDLRGWIFRTGLEDDELAILASAKSRIYRYIVQTLYLQMSARQLSLEFTTATSRIVEPLIYRPGSSGLTWWKTSWPSSHRRNQESTDTSSRKLTDEPGFARVLPE</sequence>
<dbReference type="Proteomes" id="UP001235939">
    <property type="component" value="Chromosome 08"/>
</dbReference>
<proteinExistence type="predicted"/>
<name>A0ABY6KWF8_9ARAC</name>
<evidence type="ECO:0000313" key="3">
    <source>
        <dbReference type="Proteomes" id="UP001235939"/>
    </source>
</evidence>
<evidence type="ECO:0000313" key="2">
    <source>
        <dbReference type="EMBL" id="UYV71430.1"/>
    </source>
</evidence>
<feature type="region of interest" description="Disordered" evidence="1">
    <location>
        <begin position="142"/>
        <end position="172"/>
    </location>
</feature>
<organism evidence="2 3">
    <name type="scientific">Cordylochernes scorpioides</name>
    <dbReference type="NCBI Taxonomy" id="51811"/>
    <lineage>
        <taxon>Eukaryota</taxon>
        <taxon>Metazoa</taxon>
        <taxon>Ecdysozoa</taxon>
        <taxon>Arthropoda</taxon>
        <taxon>Chelicerata</taxon>
        <taxon>Arachnida</taxon>
        <taxon>Pseudoscorpiones</taxon>
        <taxon>Cheliferoidea</taxon>
        <taxon>Chernetidae</taxon>
        <taxon>Cordylochernes</taxon>
    </lineage>
</organism>
<protein>
    <submittedName>
        <fullName evidence="2">Uncharacterized protein</fullName>
    </submittedName>
</protein>
<keyword evidence="3" id="KW-1185">Reference proteome</keyword>
<dbReference type="EMBL" id="CP092870">
    <property type="protein sequence ID" value="UYV71430.1"/>
    <property type="molecule type" value="Genomic_DNA"/>
</dbReference>
<accession>A0ABY6KWF8</accession>
<gene>
    <name evidence="2" type="ORF">LAZ67_8003162</name>
</gene>
<evidence type="ECO:0000256" key="1">
    <source>
        <dbReference type="SAM" id="MobiDB-lite"/>
    </source>
</evidence>
<reference evidence="2 3" key="1">
    <citation type="submission" date="2022-01" db="EMBL/GenBank/DDBJ databases">
        <title>A chromosomal length assembly of Cordylochernes scorpioides.</title>
        <authorList>
            <person name="Zeh D."/>
            <person name="Zeh J."/>
        </authorList>
    </citation>
    <scope>NUCLEOTIDE SEQUENCE [LARGE SCALE GENOMIC DNA]</scope>
    <source>
        <strain evidence="2">IN4F17</strain>
        <tissue evidence="2">Whole Body</tissue>
    </source>
</reference>
<feature type="compositionally biased region" description="Basic and acidic residues" evidence="1">
    <location>
        <begin position="148"/>
        <end position="162"/>
    </location>
</feature>